<dbReference type="InterPro" id="IPR049874">
    <property type="entry name" value="ROK_cs"/>
</dbReference>
<accession>A0A4S2F7H3</accession>
<organism evidence="2 3">
    <name type="scientific">Muricaecibacterium torontonense</name>
    <dbReference type="NCBI Taxonomy" id="3032871"/>
    <lineage>
        <taxon>Bacteria</taxon>
        <taxon>Bacillati</taxon>
        <taxon>Actinomycetota</taxon>
        <taxon>Coriobacteriia</taxon>
        <taxon>Coriobacteriales</taxon>
        <taxon>Atopobiaceae</taxon>
        <taxon>Muricaecibacterium</taxon>
    </lineage>
</organism>
<comment type="similarity">
    <text evidence="1">Belongs to the ROK (NagC/XylR) family.</text>
</comment>
<dbReference type="OrthoDB" id="9810372at2"/>
<dbReference type="Proteomes" id="UP000310263">
    <property type="component" value="Unassembled WGS sequence"/>
</dbReference>
<name>A0A4S2F7H3_9ACTN</name>
<dbReference type="Pfam" id="PF00480">
    <property type="entry name" value="ROK"/>
    <property type="match status" value="1"/>
</dbReference>
<comment type="caution">
    <text evidence="2">The sequence shown here is derived from an EMBL/GenBank/DDBJ whole genome shotgun (WGS) entry which is preliminary data.</text>
</comment>
<dbReference type="AlphaFoldDB" id="A0A4S2F7H3"/>
<keyword evidence="3" id="KW-1185">Reference proteome</keyword>
<dbReference type="InterPro" id="IPR000600">
    <property type="entry name" value="ROK"/>
</dbReference>
<proteinExistence type="inferred from homology"/>
<dbReference type="SUPFAM" id="SSF53067">
    <property type="entry name" value="Actin-like ATPase domain"/>
    <property type="match status" value="1"/>
</dbReference>
<gene>
    <name evidence="2" type="ORF">E5334_02135</name>
</gene>
<evidence type="ECO:0000313" key="3">
    <source>
        <dbReference type="Proteomes" id="UP000310263"/>
    </source>
</evidence>
<reference evidence="2 3" key="1">
    <citation type="submission" date="2019-04" db="EMBL/GenBank/DDBJ databases">
        <title>Microbes associate with the intestines of laboratory mice.</title>
        <authorList>
            <person name="Navarre W."/>
            <person name="Wong E."/>
            <person name="Huang K."/>
            <person name="Tropini C."/>
            <person name="Ng K."/>
            <person name="Yu B."/>
        </authorList>
    </citation>
    <scope>NUCLEOTIDE SEQUENCE [LARGE SCALE GENOMIC DNA]</scope>
    <source>
        <strain evidence="2 3">NM07_P-09</strain>
    </source>
</reference>
<dbReference type="PANTHER" id="PTHR18964:SF149">
    <property type="entry name" value="BIFUNCTIONAL UDP-N-ACETYLGLUCOSAMINE 2-EPIMERASE_N-ACETYLMANNOSAMINE KINASE"/>
    <property type="match status" value="1"/>
</dbReference>
<protein>
    <submittedName>
        <fullName evidence="2">ROK family protein</fullName>
    </submittedName>
</protein>
<sequence>MSQTLVEILGVTEDVDGACGPERLLVGIDVGGTTVKVALVTLDGVVQARDAVRTKSMRTGEEVLEAAKQVQALVAENLKPQQQVAAVGLALPGVVTAEDTLLMAPNVDVDLEGLILALERVMGVKVYPVNDANAAALGEMWKGAGEGARNLVFVTLGTGVGGGMVFDGAVAVGRNGGAGEIGHIVVEPGGRQCNCGQRGCLEMYTSSRGLVYLYRAACEAAGEDPVPLEHDAHALPIFDAARTGDPVARGAISQYSAYLGRALGMLACALDPEAFVIGGGMSAAFDLFGPELVAAYQAATLPTCADTPIVEATMGNLAGMVGAAYHAKTREGL</sequence>
<dbReference type="RefSeq" id="WP_136011948.1">
    <property type="nucleotide sequence ID" value="NZ_SRYE01000001.1"/>
</dbReference>
<evidence type="ECO:0000313" key="2">
    <source>
        <dbReference type="EMBL" id="TGY63321.1"/>
    </source>
</evidence>
<dbReference type="EMBL" id="SRYE01000001">
    <property type="protein sequence ID" value="TGY63321.1"/>
    <property type="molecule type" value="Genomic_DNA"/>
</dbReference>
<dbReference type="InterPro" id="IPR043129">
    <property type="entry name" value="ATPase_NBD"/>
</dbReference>
<evidence type="ECO:0000256" key="1">
    <source>
        <dbReference type="ARBA" id="ARBA00006479"/>
    </source>
</evidence>
<dbReference type="Gene3D" id="3.30.420.40">
    <property type="match status" value="2"/>
</dbReference>
<dbReference type="PROSITE" id="PS01125">
    <property type="entry name" value="ROK"/>
    <property type="match status" value="1"/>
</dbReference>
<dbReference type="PANTHER" id="PTHR18964">
    <property type="entry name" value="ROK (REPRESSOR, ORF, KINASE) FAMILY"/>
    <property type="match status" value="1"/>
</dbReference>